<dbReference type="EMBL" id="MN739365">
    <property type="protein sequence ID" value="QHT01160.1"/>
    <property type="molecule type" value="Genomic_DNA"/>
</dbReference>
<organism evidence="1">
    <name type="scientific">viral metagenome</name>
    <dbReference type="NCBI Taxonomy" id="1070528"/>
    <lineage>
        <taxon>unclassified sequences</taxon>
        <taxon>metagenomes</taxon>
        <taxon>organismal metagenomes</taxon>
    </lineage>
</organism>
<proteinExistence type="predicted"/>
<accession>A0A6C0CBG7</accession>
<reference evidence="1" key="1">
    <citation type="journal article" date="2020" name="Nature">
        <title>Giant virus diversity and host interactions through global metagenomics.</title>
        <authorList>
            <person name="Schulz F."/>
            <person name="Roux S."/>
            <person name="Paez-Espino D."/>
            <person name="Jungbluth S."/>
            <person name="Walsh D.A."/>
            <person name="Denef V.J."/>
            <person name="McMahon K.D."/>
            <person name="Konstantinidis K.T."/>
            <person name="Eloe-Fadrosh E.A."/>
            <person name="Kyrpides N.C."/>
            <person name="Woyke T."/>
        </authorList>
    </citation>
    <scope>NUCLEOTIDE SEQUENCE</scope>
    <source>
        <strain evidence="1">GVMAG-M-3300020192-26</strain>
    </source>
</reference>
<dbReference type="AlphaFoldDB" id="A0A6C0CBG7"/>
<evidence type="ECO:0000313" key="1">
    <source>
        <dbReference type="EMBL" id="QHT01160.1"/>
    </source>
</evidence>
<protein>
    <submittedName>
        <fullName evidence="1">Uncharacterized protein</fullName>
    </submittedName>
</protein>
<sequence length="181" mass="20899">MATYQVLLILKTLTLNEIAKIITHMCIIFYQKIKPGNIVFSSPCGHMLRYVDKFKTMTFVCPIRKELFRFNKCVYQKVLFQSSESCEGFVYTSNLVEVTNNEYAHGITCEICKRYWKYTTRKTDHEEQIMCFCGKNSDQYPCATCPIKRCFGGSLAASCIRLAGDLSNDLCNFHHRHGIVK</sequence>
<name>A0A6C0CBG7_9ZZZZ</name>